<feature type="compositionally biased region" description="Polar residues" evidence="1">
    <location>
        <begin position="117"/>
        <end position="134"/>
    </location>
</feature>
<evidence type="ECO:0000313" key="2">
    <source>
        <dbReference type="EMBL" id="KIO24715.1"/>
    </source>
</evidence>
<accession>A0A0C3Q645</accession>
<name>A0A0C3Q645_9AGAM</name>
<evidence type="ECO:0000256" key="1">
    <source>
        <dbReference type="SAM" id="MobiDB-lite"/>
    </source>
</evidence>
<gene>
    <name evidence="2" type="ORF">M407DRAFT_25866</name>
</gene>
<dbReference type="Gene3D" id="2.60.120.200">
    <property type="match status" value="1"/>
</dbReference>
<proteinExistence type="predicted"/>
<dbReference type="Proteomes" id="UP000054248">
    <property type="component" value="Unassembled WGS sequence"/>
</dbReference>
<dbReference type="AlphaFoldDB" id="A0A0C3Q645"/>
<dbReference type="OrthoDB" id="3303519at2759"/>
<organism evidence="2 3">
    <name type="scientific">Tulasnella calospora MUT 4182</name>
    <dbReference type="NCBI Taxonomy" id="1051891"/>
    <lineage>
        <taxon>Eukaryota</taxon>
        <taxon>Fungi</taxon>
        <taxon>Dikarya</taxon>
        <taxon>Basidiomycota</taxon>
        <taxon>Agaricomycotina</taxon>
        <taxon>Agaricomycetes</taxon>
        <taxon>Cantharellales</taxon>
        <taxon>Tulasnellaceae</taxon>
        <taxon>Tulasnella</taxon>
    </lineage>
</organism>
<feature type="compositionally biased region" description="Basic residues" evidence="1">
    <location>
        <begin position="27"/>
        <end position="36"/>
    </location>
</feature>
<sequence length="317" mass="34516">MSESQNTPSVPGGEPGVDDGSPNTTKKASRAPKPSKRNAADLDLTAQVSGTASKASLRARTGLDQEAVLASSWHTKVVAQPHLNVVEEMRRKSRSEIGAGTAQRQGTLPEPIEKGLPNSSFSFGTSTLASSTPQAPCPTDHRPDLGQRDDATSTIFATVKPPSDAPVQVANGRILREVPKTKKQKQKKVMAFSEEVQVRDLPMSKENQEARLSVKPIRKRRQGTRKTSKKQHGYSIMILGVRHRHTGHGDTCDLDAAVKSHRIILALCGDWADNVNVYNNPAAFKNAYWDIASLSILSPTSSGSSKRHHYSHKPNYF</sequence>
<keyword evidence="3" id="KW-1185">Reference proteome</keyword>
<reference evidence="2 3" key="1">
    <citation type="submission" date="2014-04" db="EMBL/GenBank/DDBJ databases">
        <authorList>
            <consortium name="DOE Joint Genome Institute"/>
            <person name="Kuo A."/>
            <person name="Girlanda M."/>
            <person name="Perotto S."/>
            <person name="Kohler A."/>
            <person name="Nagy L.G."/>
            <person name="Floudas D."/>
            <person name="Copeland A."/>
            <person name="Barry K.W."/>
            <person name="Cichocki N."/>
            <person name="Veneault-Fourrey C."/>
            <person name="LaButti K."/>
            <person name="Lindquist E.A."/>
            <person name="Lipzen A."/>
            <person name="Lundell T."/>
            <person name="Morin E."/>
            <person name="Murat C."/>
            <person name="Sun H."/>
            <person name="Tunlid A."/>
            <person name="Henrissat B."/>
            <person name="Grigoriev I.V."/>
            <person name="Hibbett D.S."/>
            <person name="Martin F."/>
            <person name="Nordberg H.P."/>
            <person name="Cantor M.N."/>
            <person name="Hua S.X."/>
        </authorList>
    </citation>
    <scope>NUCLEOTIDE SEQUENCE [LARGE SCALE GENOMIC DNA]</scope>
    <source>
        <strain evidence="2 3">MUT 4182</strain>
    </source>
</reference>
<feature type="region of interest" description="Disordered" evidence="1">
    <location>
        <begin position="1"/>
        <end position="59"/>
    </location>
</feature>
<dbReference type="HOGENOM" id="CLU_877706_0_0_1"/>
<evidence type="ECO:0000313" key="3">
    <source>
        <dbReference type="Proteomes" id="UP000054248"/>
    </source>
</evidence>
<dbReference type="EMBL" id="KN823055">
    <property type="protein sequence ID" value="KIO24715.1"/>
    <property type="molecule type" value="Genomic_DNA"/>
</dbReference>
<feature type="region of interest" description="Disordered" evidence="1">
    <location>
        <begin position="90"/>
        <end position="147"/>
    </location>
</feature>
<protein>
    <submittedName>
        <fullName evidence="2">Uncharacterized protein</fullName>
    </submittedName>
</protein>
<reference evidence="3" key="2">
    <citation type="submission" date="2015-01" db="EMBL/GenBank/DDBJ databases">
        <title>Evolutionary Origins and Diversification of the Mycorrhizal Mutualists.</title>
        <authorList>
            <consortium name="DOE Joint Genome Institute"/>
            <consortium name="Mycorrhizal Genomics Consortium"/>
            <person name="Kohler A."/>
            <person name="Kuo A."/>
            <person name="Nagy L.G."/>
            <person name="Floudas D."/>
            <person name="Copeland A."/>
            <person name="Barry K.W."/>
            <person name="Cichocki N."/>
            <person name="Veneault-Fourrey C."/>
            <person name="LaButti K."/>
            <person name="Lindquist E.A."/>
            <person name="Lipzen A."/>
            <person name="Lundell T."/>
            <person name="Morin E."/>
            <person name="Murat C."/>
            <person name="Riley R."/>
            <person name="Ohm R."/>
            <person name="Sun H."/>
            <person name="Tunlid A."/>
            <person name="Henrissat B."/>
            <person name="Grigoriev I.V."/>
            <person name="Hibbett D.S."/>
            <person name="Martin F."/>
        </authorList>
    </citation>
    <scope>NUCLEOTIDE SEQUENCE [LARGE SCALE GENOMIC DNA]</scope>
    <source>
        <strain evidence="3">MUT 4182</strain>
    </source>
</reference>